<dbReference type="EMBL" id="ML996569">
    <property type="protein sequence ID" value="KAF2759863.1"/>
    <property type="molecule type" value="Genomic_DNA"/>
</dbReference>
<comment type="subcellular location">
    <subcellularLocation>
        <location evidence="4">Endoplasmic reticulum membrane</location>
    </subcellularLocation>
</comment>
<feature type="compositionally biased region" description="Low complexity" evidence="5">
    <location>
        <begin position="19"/>
        <end position="28"/>
    </location>
</feature>
<dbReference type="SUPFAM" id="SSF50998">
    <property type="entry name" value="Quinoprotein alcohol dehydrogenase-like"/>
    <property type="match status" value="1"/>
</dbReference>
<dbReference type="SUPFAM" id="SSF53474">
    <property type="entry name" value="alpha/beta-Hydrolases"/>
    <property type="match status" value="1"/>
</dbReference>
<dbReference type="Pfam" id="PF24883">
    <property type="entry name" value="NPHP3_N"/>
    <property type="match status" value="1"/>
</dbReference>
<feature type="domain" description="GPI inositol-deacylase PGAP1-like alpha/beta" evidence="6">
    <location>
        <begin position="74"/>
        <end position="204"/>
    </location>
</feature>
<keyword evidence="4" id="KW-0813">Transport</keyword>
<evidence type="ECO:0000256" key="3">
    <source>
        <dbReference type="ARBA" id="ARBA00022737"/>
    </source>
</evidence>
<evidence type="ECO:0000259" key="7">
    <source>
        <dbReference type="Pfam" id="PF22939"/>
    </source>
</evidence>
<evidence type="ECO:0000313" key="9">
    <source>
        <dbReference type="EMBL" id="KAF2759863.1"/>
    </source>
</evidence>
<protein>
    <recommendedName>
        <fullName evidence="2 4">GPI inositol-deacylase</fullName>
        <ecNumber evidence="4">3.1.-.-</ecNumber>
    </recommendedName>
</protein>
<dbReference type="InterPro" id="IPR015943">
    <property type="entry name" value="WD40/YVTN_repeat-like_dom_sf"/>
</dbReference>
<feature type="region of interest" description="Disordered" evidence="5">
    <location>
        <begin position="1"/>
        <end position="29"/>
    </location>
</feature>
<evidence type="ECO:0000259" key="8">
    <source>
        <dbReference type="Pfam" id="PF24883"/>
    </source>
</evidence>
<keyword evidence="10" id="KW-1185">Reference proteome</keyword>
<dbReference type="SUPFAM" id="SSF52540">
    <property type="entry name" value="P-loop containing nucleoside triphosphate hydrolases"/>
    <property type="match status" value="1"/>
</dbReference>
<dbReference type="PANTHER" id="PTHR10039:SF16">
    <property type="entry name" value="GPI INOSITOL-DEACYLASE"/>
    <property type="match status" value="1"/>
</dbReference>
<accession>A0A6A6WB18</accession>
<dbReference type="Pfam" id="PF22939">
    <property type="entry name" value="WHD_GPIID"/>
    <property type="match status" value="1"/>
</dbReference>
<gene>
    <name evidence="9" type="ORF">EJ05DRAFT_526567</name>
</gene>
<evidence type="ECO:0000313" key="10">
    <source>
        <dbReference type="Proteomes" id="UP000799437"/>
    </source>
</evidence>
<dbReference type="RefSeq" id="XP_033602314.1">
    <property type="nucleotide sequence ID" value="XM_033748878.1"/>
</dbReference>
<dbReference type="Proteomes" id="UP000799437">
    <property type="component" value="Unassembled WGS sequence"/>
</dbReference>
<dbReference type="InterPro" id="IPR012908">
    <property type="entry name" value="PGAP1-ab_dom-like"/>
</dbReference>
<dbReference type="GO" id="GO:0016788">
    <property type="term" value="F:hydrolase activity, acting on ester bonds"/>
    <property type="evidence" value="ECO:0007669"/>
    <property type="project" value="InterPro"/>
</dbReference>
<dbReference type="PANTHER" id="PTHR10039">
    <property type="entry name" value="AMELOGENIN"/>
    <property type="match status" value="1"/>
</dbReference>
<evidence type="ECO:0000256" key="1">
    <source>
        <dbReference type="ARBA" id="ARBA00003496"/>
    </source>
</evidence>
<keyword evidence="3" id="KW-0677">Repeat</keyword>
<keyword evidence="4" id="KW-0378">Hydrolase</keyword>
<evidence type="ECO:0000256" key="4">
    <source>
        <dbReference type="RuleBase" id="RU365011"/>
    </source>
</evidence>
<dbReference type="InterPro" id="IPR054471">
    <property type="entry name" value="GPIID_WHD"/>
</dbReference>
<evidence type="ECO:0000256" key="5">
    <source>
        <dbReference type="SAM" id="MobiDB-lite"/>
    </source>
</evidence>
<dbReference type="GeneID" id="54489932"/>
<evidence type="ECO:0000256" key="2">
    <source>
        <dbReference type="ARBA" id="ARBA00015856"/>
    </source>
</evidence>
<comment type="function">
    <text evidence="1 4">Involved in inositol deacylation of GPI-anchored proteins which plays important roles in the quality control and ER-associated degradation of GPI-anchored proteins.</text>
</comment>
<dbReference type="Gene3D" id="3.40.50.1820">
    <property type="entry name" value="alpha/beta hydrolase"/>
    <property type="match status" value="1"/>
</dbReference>
<dbReference type="GO" id="GO:0005789">
    <property type="term" value="C:endoplasmic reticulum membrane"/>
    <property type="evidence" value="ECO:0007669"/>
    <property type="project" value="UniProtKB-SubCell"/>
</dbReference>
<keyword evidence="4" id="KW-0472">Membrane</keyword>
<dbReference type="OrthoDB" id="194358at2759"/>
<dbReference type="Gene3D" id="2.130.10.10">
    <property type="entry name" value="YVTN repeat-like/Quinoprotein amine dehydrogenase"/>
    <property type="match status" value="3"/>
</dbReference>
<dbReference type="SMART" id="SM00320">
    <property type="entry name" value="WD40"/>
    <property type="match status" value="4"/>
</dbReference>
<keyword evidence="4" id="KW-0256">Endoplasmic reticulum</keyword>
<dbReference type="InterPro" id="IPR027417">
    <property type="entry name" value="P-loop_NTPase"/>
</dbReference>
<name>A0A6A6WB18_9PEZI</name>
<reference evidence="9" key="1">
    <citation type="journal article" date="2020" name="Stud. Mycol.">
        <title>101 Dothideomycetes genomes: a test case for predicting lifestyles and emergence of pathogens.</title>
        <authorList>
            <person name="Haridas S."/>
            <person name="Albert R."/>
            <person name="Binder M."/>
            <person name="Bloem J."/>
            <person name="Labutti K."/>
            <person name="Salamov A."/>
            <person name="Andreopoulos B."/>
            <person name="Baker S."/>
            <person name="Barry K."/>
            <person name="Bills G."/>
            <person name="Bluhm B."/>
            <person name="Cannon C."/>
            <person name="Castanera R."/>
            <person name="Culley D."/>
            <person name="Daum C."/>
            <person name="Ezra D."/>
            <person name="Gonzalez J."/>
            <person name="Henrissat B."/>
            <person name="Kuo A."/>
            <person name="Liang C."/>
            <person name="Lipzen A."/>
            <person name="Lutzoni F."/>
            <person name="Magnuson J."/>
            <person name="Mondo S."/>
            <person name="Nolan M."/>
            <person name="Ohm R."/>
            <person name="Pangilinan J."/>
            <person name="Park H.-J."/>
            <person name="Ramirez L."/>
            <person name="Alfaro M."/>
            <person name="Sun H."/>
            <person name="Tritt A."/>
            <person name="Yoshinaga Y."/>
            <person name="Zwiers L.-H."/>
            <person name="Turgeon B."/>
            <person name="Goodwin S."/>
            <person name="Spatafora J."/>
            <person name="Crous P."/>
            <person name="Grigoriev I."/>
        </authorList>
    </citation>
    <scope>NUCLEOTIDE SEQUENCE</scope>
    <source>
        <strain evidence="9">CBS 121739</strain>
    </source>
</reference>
<dbReference type="InterPro" id="IPR001680">
    <property type="entry name" value="WD40_rpt"/>
</dbReference>
<dbReference type="InterPro" id="IPR011047">
    <property type="entry name" value="Quinoprotein_ADH-like_sf"/>
</dbReference>
<proteinExistence type="inferred from homology"/>
<keyword evidence="4" id="KW-0653">Protein transport</keyword>
<sequence>MVDEDTDRVVPPTYDRCRSSGTSSRLSSKNGFSLQRSFSILSRTKSEDTLVSDDVGPYGLTLLHEPPEPLIDFIFVHGLRGGSVKTWRKESDDQYFWPQAWLPQEQRMQHARIHTFGYNSDWGERRESFLNVHDFGRYLLGEMSTSPYLRSSPDSPIVLIGHSMGGLVIKKAYILARRDKETKELAARIQCLIFLATPHRGASLASLLNNMLRATGVFSVKPFLADLEKNSPGLDMINDDFRHYADEVRLWSFYETVKLNLGIQSALVVERDSATIGLKHERVQLLNADHRSVCKYDSTHDPNYVAVKNALIAIAEDILGATITKRFDDQKQQLSDLQTYLAVRDKPIDELNTEQDIQAPGSCSWIQERQSFQTWIETPQGELYWVHAQPATGKTILTGHVITELLNAGHDCCYYFFKTGQKGKNTISAMLRSFAFQMGLMHPIVRLELAKSQERNPFFDRDDERAIWRKFFAGGILKLPLGRPQYWIIDGLDECIDPTRIFPLISRIESSYPVQFFITSRPWLEFDRQFARLGKRVIIDPISIENTIGDIKLFIEDNMNSLPVNGEADRERLVQNLIDKSGGCFLWAHLILKELQSVYSEEYIERTIDELPTEMSSMYERILQEMSCNVREKRLAKSLLVWTMCAVRSLRIDELASAIKTDADINVRNIEKSIQGLCGQLLRTDKAGCVQPMHMTIKAFLTDRSLQSEFAVSKEAGNNQLALACLRYLSGEEMKPPRHRTIINVSRPTKSAIADYACVAFSDHLASASSMDHDLFLVLERFLRTNILTWIEYIAGIKKNLYYLIRTAKNLQKYLHRRAKHTPPFGDAFQCASQWSTDLVRLVAKFGANLLNVPSSIYYLITPFCPRTSSIYRYFSDTCSGLTVHGLENDSWEDSICYIDFREHRAMSVAAGDNTFAIGTKSGRIFLYWQVTCQERLILNHGEAARCLRFDNNNRIACAGPHEIQLWDINSRELLWTYVMKDTPVLLQFSGSDEVLIAATRQSHAVKIDCKDGCVVSDQAYPNRQAPLDIAISPDQSIIAFAYRGKPVLLWSLDNDRLLGACGGTAGAEAQAMISDTSPEKVIFNSNPAVELMVVTFQNGSMVLYETWNQRAVKAAQQDCHYLACSPDGRTLATGSSWGYIGLWDFETLSLLYQINTRETLGKALSFTGDGTRIIELKDRKAKIWEPAALVRKVVEEESNISESVSMPPLLVGTGNDIVPITSTRVHSIEEVILVGKDDGSMSLYSSVNGQKMTDLYSHKQDIFVRYVAVGPGRMVASVDASNRVLVYDIEMSTNESSVSTQRLLLDSKFDDSVQQIVFNETEDKLLVSTTCRDYLFVRITKEHTFKHVTVIEASARTLWRWLSSIRVPGTIVLVTDCIIRRYAWDTLEVVHTGQSDTRIDVGATALTGADLAFKNLVTDHRGSFLIAEFAHKLGSKATERLVVWRTSSMVTQVPSPGSGGADATLILTSKDINHFLGCFEQRIVFLDHNLWVCSIDLSQLHGTQSSLDGLIKKHFFIPREFVGGNEGNMGSVTRRGSIVFPKEGEIAVVSNGLQWTP</sequence>
<dbReference type="EC" id="3.1.-.-" evidence="4"/>
<organism evidence="9 10">
    <name type="scientific">Pseudovirgaria hyperparasitica</name>
    <dbReference type="NCBI Taxonomy" id="470096"/>
    <lineage>
        <taxon>Eukaryota</taxon>
        <taxon>Fungi</taxon>
        <taxon>Dikarya</taxon>
        <taxon>Ascomycota</taxon>
        <taxon>Pezizomycotina</taxon>
        <taxon>Dothideomycetes</taxon>
        <taxon>Dothideomycetes incertae sedis</taxon>
        <taxon>Acrospermales</taxon>
        <taxon>Acrospermaceae</taxon>
        <taxon>Pseudovirgaria</taxon>
    </lineage>
</organism>
<dbReference type="Pfam" id="PF07819">
    <property type="entry name" value="PGAP1"/>
    <property type="match status" value="1"/>
</dbReference>
<dbReference type="InterPro" id="IPR056884">
    <property type="entry name" value="NPHP3-like_N"/>
</dbReference>
<feature type="domain" description="Nephrocystin 3-like N-terminal" evidence="8">
    <location>
        <begin position="361"/>
        <end position="521"/>
    </location>
</feature>
<dbReference type="InterPro" id="IPR029058">
    <property type="entry name" value="AB_hydrolase_fold"/>
</dbReference>
<feature type="domain" description="GPI inositol-deacylase winged helix" evidence="7">
    <location>
        <begin position="624"/>
        <end position="713"/>
    </location>
</feature>
<comment type="similarity">
    <text evidence="4">Belongs to the GPI inositol-deacylase family.</text>
</comment>
<evidence type="ECO:0000259" key="6">
    <source>
        <dbReference type="Pfam" id="PF07819"/>
    </source>
</evidence>
<dbReference type="GO" id="GO:0015031">
    <property type="term" value="P:protein transport"/>
    <property type="evidence" value="ECO:0007669"/>
    <property type="project" value="UniProtKB-KW"/>
</dbReference>